<evidence type="ECO:0000313" key="3">
    <source>
        <dbReference type="Proteomes" id="UP000241769"/>
    </source>
</evidence>
<dbReference type="Gene3D" id="3.40.830.10">
    <property type="entry name" value="LigB-like"/>
    <property type="match status" value="1"/>
</dbReference>
<keyword evidence="3" id="KW-1185">Reference proteome</keyword>
<dbReference type="FunCoup" id="A0A2P6NX61">
    <property type="interactions" value="414"/>
</dbReference>
<dbReference type="PANTHER" id="PTHR11060:SF0">
    <property type="entry name" value="PROTEIN MEMO1"/>
    <property type="match status" value="1"/>
</dbReference>
<name>A0A2P6NX61_9EUKA</name>
<dbReference type="NCBIfam" id="TIGR04336">
    <property type="entry name" value="AmmeMemoSam_B"/>
    <property type="match status" value="1"/>
</dbReference>
<evidence type="ECO:0000313" key="2">
    <source>
        <dbReference type="EMBL" id="PRP88550.1"/>
    </source>
</evidence>
<dbReference type="InParanoid" id="A0A2P6NX61"/>
<comment type="similarity">
    <text evidence="1">Belongs to the MEMO1 family.</text>
</comment>
<dbReference type="Proteomes" id="UP000241769">
    <property type="component" value="Unassembled WGS sequence"/>
</dbReference>
<protein>
    <recommendedName>
        <fullName evidence="4">Protein MEMO1</fullName>
    </recommendedName>
</protein>
<evidence type="ECO:0000256" key="1">
    <source>
        <dbReference type="ARBA" id="ARBA00006315"/>
    </source>
</evidence>
<evidence type="ECO:0008006" key="4">
    <source>
        <dbReference type="Google" id="ProtNLM"/>
    </source>
</evidence>
<organism evidence="2 3">
    <name type="scientific">Planoprotostelium fungivorum</name>
    <dbReference type="NCBI Taxonomy" id="1890364"/>
    <lineage>
        <taxon>Eukaryota</taxon>
        <taxon>Amoebozoa</taxon>
        <taxon>Evosea</taxon>
        <taxon>Variosea</taxon>
        <taxon>Cavosteliida</taxon>
        <taxon>Cavosteliaceae</taxon>
        <taxon>Planoprotostelium</taxon>
    </lineage>
</organism>
<dbReference type="OrthoDB" id="417112at2759"/>
<dbReference type="CDD" id="cd07361">
    <property type="entry name" value="MEMO_like"/>
    <property type="match status" value="1"/>
</dbReference>
<dbReference type="HAMAP" id="MF_00055">
    <property type="entry name" value="MEMO1"/>
    <property type="match status" value="1"/>
</dbReference>
<dbReference type="InterPro" id="IPR002737">
    <property type="entry name" value="MEMO1_fam"/>
</dbReference>
<accession>A0A2P6NX61</accession>
<dbReference type="PANTHER" id="PTHR11060">
    <property type="entry name" value="PROTEIN MEMO1"/>
    <property type="match status" value="1"/>
</dbReference>
<dbReference type="AlphaFoldDB" id="A0A2P6NX61"/>
<sequence length="290" mass="32855">MEQKTRLASHAGSWYSEDGTHLDQQLSGWLTIAKTTDDSARGIISPHAGYSYSGPPAAYGFKNMDKNKIKRVFVIGPSHHHYFTRCALSKMDRYDTPLGDIILDKPLIDTLHATGKFDWMSKSVDEDEHSIEMQLPYIRKMMGDRPFTLVPILVGSTDASTEKAYGELLSPYLDDETNFFVISSDFCHWGKRFNYFHYDESEGEIYESIEKLDRDGMTAIETLQPDGFYAYLKKTKNTICGRHPIGIFMQMIKAAGNKQTIRFVHYAQSSKCMSQRDSSVSYAVGVSSSK</sequence>
<gene>
    <name evidence="2" type="ORF">PROFUN_02961</name>
</gene>
<comment type="caution">
    <text evidence="2">The sequence shown here is derived from an EMBL/GenBank/DDBJ whole genome shotgun (WGS) entry which is preliminary data.</text>
</comment>
<dbReference type="Pfam" id="PF01875">
    <property type="entry name" value="Memo"/>
    <property type="match status" value="1"/>
</dbReference>
<reference evidence="2 3" key="1">
    <citation type="journal article" date="2018" name="Genome Biol. Evol.">
        <title>Multiple Roots of Fruiting Body Formation in Amoebozoa.</title>
        <authorList>
            <person name="Hillmann F."/>
            <person name="Forbes G."/>
            <person name="Novohradska S."/>
            <person name="Ferling I."/>
            <person name="Riege K."/>
            <person name="Groth M."/>
            <person name="Westermann M."/>
            <person name="Marz M."/>
            <person name="Spaller T."/>
            <person name="Winckler T."/>
            <person name="Schaap P."/>
            <person name="Glockner G."/>
        </authorList>
    </citation>
    <scope>NUCLEOTIDE SEQUENCE [LARGE SCALE GENOMIC DNA]</scope>
    <source>
        <strain evidence="2 3">Jena</strain>
    </source>
</reference>
<dbReference type="STRING" id="1890364.A0A2P6NX61"/>
<proteinExistence type="inferred from homology"/>
<dbReference type="EMBL" id="MDYQ01000009">
    <property type="protein sequence ID" value="PRP88550.1"/>
    <property type="molecule type" value="Genomic_DNA"/>
</dbReference>